<dbReference type="Proteomes" id="UP000775547">
    <property type="component" value="Unassembled WGS sequence"/>
</dbReference>
<feature type="region of interest" description="Disordered" evidence="1">
    <location>
        <begin position="147"/>
        <end position="186"/>
    </location>
</feature>
<reference evidence="2" key="2">
    <citation type="submission" date="2021-10" db="EMBL/GenBank/DDBJ databases">
        <title>Phylogenomics reveals ancestral predisposition of the termite-cultivated fungus Termitomyces towards a domesticated lifestyle.</title>
        <authorList>
            <person name="Auxier B."/>
            <person name="Grum-Grzhimaylo A."/>
            <person name="Cardenas M.E."/>
            <person name="Lodge J.D."/>
            <person name="Laessoe T."/>
            <person name="Pedersen O."/>
            <person name="Smith M.E."/>
            <person name="Kuyper T.W."/>
            <person name="Franco-Molano E.A."/>
            <person name="Baroni T.J."/>
            <person name="Aanen D.K."/>
        </authorList>
    </citation>
    <scope>NUCLEOTIDE SEQUENCE</scope>
    <source>
        <strain evidence="2">AP01</strain>
        <tissue evidence="2">Mycelium</tissue>
    </source>
</reference>
<keyword evidence="3" id="KW-1185">Reference proteome</keyword>
<name>A0A9P7G9N1_9AGAR</name>
<accession>A0A9P7G9N1</accession>
<protein>
    <submittedName>
        <fullName evidence="2">Uncharacterized protein</fullName>
    </submittedName>
</protein>
<feature type="compositionally biased region" description="Low complexity" evidence="1">
    <location>
        <begin position="68"/>
        <end position="77"/>
    </location>
</feature>
<reference evidence="2" key="1">
    <citation type="submission" date="2020-07" db="EMBL/GenBank/DDBJ databases">
        <authorList>
            <person name="Nieuwenhuis M."/>
            <person name="Van De Peppel L.J.J."/>
        </authorList>
    </citation>
    <scope>NUCLEOTIDE SEQUENCE</scope>
    <source>
        <strain evidence="2">AP01</strain>
        <tissue evidence="2">Mycelium</tissue>
    </source>
</reference>
<dbReference type="EMBL" id="JABCKV010000127">
    <property type="protein sequence ID" value="KAG5643207.1"/>
    <property type="molecule type" value="Genomic_DNA"/>
</dbReference>
<evidence type="ECO:0000313" key="2">
    <source>
        <dbReference type="EMBL" id="KAG5643207.1"/>
    </source>
</evidence>
<dbReference type="AlphaFoldDB" id="A0A9P7G9N1"/>
<sequence>MAQGYLSSSSRSASTSTFHESQSPNPDYNRYGTTHRGAPLPLRVRSGLRITPLNSAPHSRSHTRSRSHSPSSSASSRPLLLHQDAVEEQDHALESDSAPESALGVLGLRLVRRHEVGNRTIERRGRATVKEDNGEGEEVTSDMLEMVIGGGGLNGHLPTSSNTLPPEGDQQNEPPPQPQSSAPDAFESRLLDVGALTVSWGE</sequence>
<evidence type="ECO:0000256" key="1">
    <source>
        <dbReference type="SAM" id="MobiDB-lite"/>
    </source>
</evidence>
<feature type="region of interest" description="Disordered" evidence="1">
    <location>
        <begin position="1"/>
        <end position="77"/>
    </location>
</feature>
<proteinExistence type="predicted"/>
<feature type="compositionally biased region" description="Low complexity" evidence="1">
    <location>
        <begin position="7"/>
        <end position="17"/>
    </location>
</feature>
<comment type="caution">
    <text evidence="2">The sequence shown here is derived from an EMBL/GenBank/DDBJ whole genome shotgun (WGS) entry which is preliminary data.</text>
</comment>
<organism evidence="2 3">
    <name type="scientific">Asterophora parasitica</name>
    <dbReference type="NCBI Taxonomy" id="117018"/>
    <lineage>
        <taxon>Eukaryota</taxon>
        <taxon>Fungi</taxon>
        <taxon>Dikarya</taxon>
        <taxon>Basidiomycota</taxon>
        <taxon>Agaricomycotina</taxon>
        <taxon>Agaricomycetes</taxon>
        <taxon>Agaricomycetidae</taxon>
        <taxon>Agaricales</taxon>
        <taxon>Tricholomatineae</taxon>
        <taxon>Lyophyllaceae</taxon>
        <taxon>Asterophora</taxon>
    </lineage>
</organism>
<evidence type="ECO:0000313" key="3">
    <source>
        <dbReference type="Proteomes" id="UP000775547"/>
    </source>
</evidence>
<gene>
    <name evidence="2" type="ORF">DXG03_001325</name>
</gene>